<dbReference type="InterPro" id="IPR008312">
    <property type="entry name" value="T6SS_TssB1"/>
</dbReference>
<dbReference type="AlphaFoldDB" id="A0AA37RWR3"/>
<dbReference type="RefSeq" id="WP_095504160.1">
    <property type="nucleotide sequence ID" value="NZ_BSNC01000005.1"/>
</dbReference>
<dbReference type="PANTHER" id="PTHR35850">
    <property type="entry name" value="CYTOPLASMIC PROTEIN-RELATED"/>
    <property type="match status" value="1"/>
</dbReference>
<comment type="caution">
    <text evidence="1">The sequence shown here is derived from an EMBL/GenBank/DDBJ whole genome shotgun (WGS) entry which is preliminary data.</text>
</comment>
<keyword evidence="2" id="KW-1185">Reference proteome</keyword>
<name>A0AA37RWR3_9GAMM</name>
<dbReference type="EMBL" id="BSNC01000005">
    <property type="protein sequence ID" value="GLP96846.1"/>
    <property type="molecule type" value="Genomic_DNA"/>
</dbReference>
<dbReference type="PIRSF" id="PIRSF028301">
    <property type="entry name" value="UCP028301"/>
    <property type="match status" value="1"/>
</dbReference>
<sequence length="173" mass="19269">MDSGQKQIGRNRAPRVQIEYDVEVYGEERSVELPFVMAVMADLSGKPKEPPPPIQDRDLLEIDAENLDERMKSVAPRAAYQVENKLTDSDDKLSVDLTFSSMSDFEPDKVAEQVPALKELLTVRRQLTNLLTYMDGKSGAEELLSKAIDNPELLKSLLATAKQGESGQEDSNE</sequence>
<evidence type="ECO:0000313" key="2">
    <source>
        <dbReference type="Proteomes" id="UP001161422"/>
    </source>
</evidence>
<proteinExistence type="predicted"/>
<gene>
    <name evidence="1" type="primary">impB</name>
    <name evidence="1" type="ORF">GCM10007895_21520</name>
</gene>
<dbReference type="Proteomes" id="UP001161422">
    <property type="component" value="Unassembled WGS sequence"/>
</dbReference>
<protein>
    <submittedName>
        <fullName evidence="1">Type VI secretion system protein ImpB</fullName>
    </submittedName>
</protein>
<dbReference type="Pfam" id="PF05591">
    <property type="entry name" value="T6SS_VipA"/>
    <property type="match status" value="1"/>
</dbReference>
<dbReference type="NCBIfam" id="TIGR03358">
    <property type="entry name" value="VI_chp_5"/>
    <property type="match status" value="1"/>
</dbReference>
<dbReference type="PANTHER" id="PTHR35850:SF1">
    <property type="entry name" value="TYPE VI SECRETION SYSTEM SHEATH PROTEIN TSSB1"/>
    <property type="match status" value="1"/>
</dbReference>
<reference evidence="1" key="2">
    <citation type="submission" date="2023-01" db="EMBL/GenBank/DDBJ databases">
        <title>Draft genome sequence of Paraferrimonas sedimenticola strain NBRC 101628.</title>
        <authorList>
            <person name="Sun Q."/>
            <person name="Mori K."/>
        </authorList>
    </citation>
    <scope>NUCLEOTIDE SEQUENCE</scope>
    <source>
        <strain evidence="1">NBRC 101628</strain>
    </source>
</reference>
<evidence type="ECO:0000313" key="1">
    <source>
        <dbReference type="EMBL" id="GLP96846.1"/>
    </source>
</evidence>
<accession>A0AA37RWR3</accession>
<reference evidence="1" key="1">
    <citation type="journal article" date="2014" name="Int. J. Syst. Evol. Microbiol.">
        <title>Complete genome sequence of Corynebacterium casei LMG S-19264T (=DSM 44701T), isolated from a smear-ripened cheese.</title>
        <authorList>
            <consortium name="US DOE Joint Genome Institute (JGI-PGF)"/>
            <person name="Walter F."/>
            <person name="Albersmeier A."/>
            <person name="Kalinowski J."/>
            <person name="Ruckert C."/>
        </authorList>
    </citation>
    <scope>NUCLEOTIDE SEQUENCE</scope>
    <source>
        <strain evidence="1">NBRC 101628</strain>
    </source>
</reference>
<organism evidence="1 2">
    <name type="scientific">Paraferrimonas sedimenticola</name>
    <dbReference type="NCBI Taxonomy" id="375674"/>
    <lineage>
        <taxon>Bacteria</taxon>
        <taxon>Pseudomonadati</taxon>
        <taxon>Pseudomonadota</taxon>
        <taxon>Gammaproteobacteria</taxon>
        <taxon>Alteromonadales</taxon>
        <taxon>Ferrimonadaceae</taxon>
        <taxon>Paraferrimonas</taxon>
    </lineage>
</organism>